<comment type="caution">
    <text evidence="1">The sequence shown here is derived from an EMBL/GenBank/DDBJ whole genome shotgun (WGS) entry which is preliminary data.</text>
</comment>
<keyword evidence="2" id="KW-1185">Reference proteome</keyword>
<proteinExistence type="predicted"/>
<dbReference type="Proteomes" id="UP000499080">
    <property type="component" value="Unassembled WGS sequence"/>
</dbReference>
<evidence type="ECO:0000313" key="2">
    <source>
        <dbReference type="Proteomes" id="UP000499080"/>
    </source>
</evidence>
<organism evidence="1 2">
    <name type="scientific">Araneus ventricosus</name>
    <name type="common">Orbweaver spider</name>
    <name type="synonym">Epeira ventricosa</name>
    <dbReference type="NCBI Taxonomy" id="182803"/>
    <lineage>
        <taxon>Eukaryota</taxon>
        <taxon>Metazoa</taxon>
        <taxon>Ecdysozoa</taxon>
        <taxon>Arthropoda</taxon>
        <taxon>Chelicerata</taxon>
        <taxon>Arachnida</taxon>
        <taxon>Araneae</taxon>
        <taxon>Araneomorphae</taxon>
        <taxon>Entelegynae</taxon>
        <taxon>Araneoidea</taxon>
        <taxon>Araneidae</taxon>
        <taxon>Araneus</taxon>
    </lineage>
</organism>
<protein>
    <submittedName>
        <fullName evidence="1">Uncharacterized protein</fullName>
    </submittedName>
</protein>
<gene>
    <name evidence="1" type="ORF">AVEN_217363_1</name>
</gene>
<sequence length="142" mass="16227">MFFLFVLFNSYGEESLPEGRSPVLPTFIILRIMWNASIKDKDQGLTKERTFLITSRAMTQGDNVCLNKRGWFAVALPDSRTTFSFQLIARDGFFLPRSFYAMSPPFLKTAELCVNKSRQANFSPQLSSRIINESRPSQMAIL</sequence>
<reference evidence="1 2" key="1">
    <citation type="journal article" date="2019" name="Sci. Rep.">
        <title>Orb-weaving spider Araneus ventricosus genome elucidates the spidroin gene catalogue.</title>
        <authorList>
            <person name="Kono N."/>
            <person name="Nakamura H."/>
            <person name="Ohtoshi R."/>
            <person name="Moran D.A.P."/>
            <person name="Shinohara A."/>
            <person name="Yoshida Y."/>
            <person name="Fujiwara M."/>
            <person name="Mori M."/>
            <person name="Tomita M."/>
            <person name="Arakawa K."/>
        </authorList>
    </citation>
    <scope>NUCLEOTIDE SEQUENCE [LARGE SCALE GENOMIC DNA]</scope>
</reference>
<evidence type="ECO:0000313" key="1">
    <source>
        <dbReference type="EMBL" id="GBN82491.1"/>
    </source>
</evidence>
<dbReference type="AlphaFoldDB" id="A0A4Y2S3D5"/>
<accession>A0A4Y2S3D5</accession>
<name>A0A4Y2S3D5_ARAVE</name>
<dbReference type="EMBL" id="BGPR01019629">
    <property type="protein sequence ID" value="GBN82491.1"/>
    <property type="molecule type" value="Genomic_DNA"/>
</dbReference>